<dbReference type="AlphaFoldDB" id="A0A9P8SSK8"/>
<keyword evidence="2" id="KW-0645">Protease</keyword>
<name>A0A9P8SSK8_ASPFM</name>
<dbReference type="GO" id="GO:0006508">
    <property type="term" value="P:proteolysis"/>
    <property type="evidence" value="ECO:0007669"/>
    <property type="project" value="UniProtKB-KW"/>
</dbReference>
<dbReference type="GO" id="GO:0008237">
    <property type="term" value="F:metallopeptidase activity"/>
    <property type="evidence" value="ECO:0007669"/>
    <property type="project" value="UniProtKB-KW"/>
</dbReference>
<dbReference type="Gene3D" id="3.40.390.10">
    <property type="entry name" value="Collagenase (Catalytic Domain)"/>
    <property type="match status" value="1"/>
</dbReference>
<evidence type="ECO:0000256" key="7">
    <source>
        <dbReference type="SAM" id="MobiDB-lite"/>
    </source>
</evidence>
<keyword evidence="3" id="KW-0479">Metal-binding</keyword>
<keyword evidence="5" id="KW-0862">Zinc</keyword>
<dbReference type="SUPFAM" id="SSF55486">
    <property type="entry name" value="Metalloproteases ('zincins'), catalytic domain"/>
    <property type="match status" value="1"/>
</dbReference>
<organism evidence="8 9">
    <name type="scientific">Aspergillus fumigatus</name>
    <name type="common">Neosartorya fumigata</name>
    <dbReference type="NCBI Taxonomy" id="746128"/>
    <lineage>
        <taxon>Eukaryota</taxon>
        <taxon>Fungi</taxon>
        <taxon>Dikarya</taxon>
        <taxon>Ascomycota</taxon>
        <taxon>Pezizomycotina</taxon>
        <taxon>Eurotiomycetes</taxon>
        <taxon>Eurotiomycetidae</taxon>
        <taxon>Eurotiales</taxon>
        <taxon>Aspergillaceae</taxon>
        <taxon>Aspergillus</taxon>
        <taxon>Aspergillus subgen. Fumigati</taxon>
    </lineage>
</organism>
<dbReference type="PANTHER" id="PTHR15910:SF1">
    <property type="entry name" value="ARCHAEMETZINCIN-2"/>
    <property type="match status" value="1"/>
</dbReference>
<evidence type="ECO:0000256" key="4">
    <source>
        <dbReference type="ARBA" id="ARBA00022801"/>
    </source>
</evidence>
<dbReference type="GO" id="GO:0046872">
    <property type="term" value="F:metal ion binding"/>
    <property type="evidence" value="ECO:0007669"/>
    <property type="project" value="UniProtKB-KW"/>
</dbReference>
<protein>
    <recommendedName>
        <fullName evidence="10">Archaemetzincin-2</fullName>
    </recommendedName>
</protein>
<keyword evidence="4" id="KW-0378">Hydrolase</keyword>
<feature type="compositionally biased region" description="Low complexity" evidence="7">
    <location>
        <begin position="8"/>
        <end position="17"/>
    </location>
</feature>
<keyword evidence="6" id="KW-0482">Metalloprotease</keyword>
<dbReference type="Pfam" id="PF07998">
    <property type="entry name" value="Peptidase_M54"/>
    <property type="match status" value="1"/>
</dbReference>
<comment type="cofactor">
    <cofactor evidence="1">
        <name>Zn(2+)</name>
        <dbReference type="ChEBI" id="CHEBI:29105"/>
    </cofactor>
</comment>
<evidence type="ECO:0000313" key="8">
    <source>
        <dbReference type="EMBL" id="KAH1900094.1"/>
    </source>
</evidence>
<comment type="caution">
    <text evidence="8">The sequence shown here is derived from an EMBL/GenBank/DDBJ whole genome shotgun (WGS) entry which is preliminary data.</text>
</comment>
<evidence type="ECO:0000256" key="2">
    <source>
        <dbReference type="ARBA" id="ARBA00022670"/>
    </source>
</evidence>
<dbReference type="InterPro" id="IPR012962">
    <property type="entry name" value="Pept_M54_archaemetzincn"/>
</dbReference>
<accession>A0A9P8SSK8</accession>
<reference evidence="8" key="1">
    <citation type="submission" date="2021-08" db="EMBL/GenBank/DDBJ databases">
        <title>Global Aspergillus fumigatus from environmental and clinical sources.</title>
        <authorList>
            <person name="Barber A."/>
            <person name="Sae-Ong T."/>
        </authorList>
    </citation>
    <scope>NUCLEOTIDE SEQUENCE</scope>
    <source>
        <strain evidence="8">NRZ-2016-071</strain>
    </source>
</reference>
<dbReference type="Proteomes" id="UP000813423">
    <property type="component" value="Unassembled WGS sequence"/>
</dbReference>
<evidence type="ECO:0000256" key="1">
    <source>
        <dbReference type="ARBA" id="ARBA00001947"/>
    </source>
</evidence>
<sequence length="426" mass="46979">MLSEQTCSHSSIRSDSSPHAAKVGYEQRSLKQRTSAARLPGSPAPSGSIDPTIFPAPLVLPGDDLALDPEYPPQSVLDWLDEEDRNEVTSDRKTVYVVAPPEYDEDAYFAQAWTSPRVAKSQHHLIAPNPEDIVGYLAAFYHGMPVKLLRVSDFRFLPWDGQKPTTSPRFIGLAVSDECIGIRTRACPDKLYPRQLNLDDLLDVAISILPQDAYALCLLVNHDLYEDADDTFVCGRAYGGSRVAVVSSARYCPTLDEVQSVDREHSWPASHCDDYVRKSSGSYVASTKKRRTASESSSLATAPLTAAVAALSSLPNVDVSPRLLSSLWLSRLCRTASHELGHCFGIDHCVYYACIMQGSASLLEDSRQPPYLCPVDCAKLVHATGSTPRESYLALLEYCNKQTNRETHFFTAFAAWLTTALRTVTR</sequence>
<evidence type="ECO:0000313" key="9">
    <source>
        <dbReference type="Proteomes" id="UP000813423"/>
    </source>
</evidence>
<evidence type="ECO:0000256" key="6">
    <source>
        <dbReference type="ARBA" id="ARBA00023049"/>
    </source>
</evidence>
<evidence type="ECO:0000256" key="3">
    <source>
        <dbReference type="ARBA" id="ARBA00022723"/>
    </source>
</evidence>
<proteinExistence type="predicted"/>
<dbReference type="CDD" id="cd11375">
    <property type="entry name" value="Peptidase_M54"/>
    <property type="match status" value="1"/>
</dbReference>
<dbReference type="EMBL" id="JAIBSC010000079">
    <property type="protein sequence ID" value="KAH1900094.1"/>
    <property type="molecule type" value="Genomic_DNA"/>
</dbReference>
<evidence type="ECO:0000256" key="5">
    <source>
        <dbReference type="ARBA" id="ARBA00022833"/>
    </source>
</evidence>
<feature type="region of interest" description="Disordered" evidence="7">
    <location>
        <begin position="1"/>
        <end position="50"/>
    </location>
</feature>
<dbReference type="InterPro" id="IPR024079">
    <property type="entry name" value="MetalloPept_cat_dom_sf"/>
</dbReference>
<dbReference type="PANTHER" id="PTHR15910">
    <property type="entry name" value="ARCHAEMETZINCIN"/>
    <property type="match status" value="1"/>
</dbReference>
<gene>
    <name evidence="8" type="ORF">KXV57_008614</name>
</gene>
<evidence type="ECO:0008006" key="10">
    <source>
        <dbReference type="Google" id="ProtNLM"/>
    </source>
</evidence>